<feature type="domain" description="NAD-dependent epimerase/dehydratase" evidence="1">
    <location>
        <begin position="23"/>
        <end position="216"/>
    </location>
</feature>
<keyword evidence="3" id="KW-1185">Reference proteome</keyword>
<dbReference type="SUPFAM" id="SSF51735">
    <property type="entry name" value="NAD(P)-binding Rossmann-fold domains"/>
    <property type="match status" value="1"/>
</dbReference>
<proteinExistence type="predicted"/>
<dbReference type="Pfam" id="PF01370">
    <property type="entry name" value="Epimerase"/>
    <property type="match status" value="1"/>
</dbReference>
<dbReference type="EMBL" id="JBHRTI010000007">
    <property type="protein sequence ID" value="MFC3148659.1"/>
    <property type="molecule type" value="Genomic_DNA"/>
</dbReference>
<sequence>MLQRPDRATGAGAGRKARPIMRVLVLGGRGFIGRHVVAALLARGHQVEIGGRRARVAGELPVHELALHRRVQPADWQDALRAVDAVVNCVGILRERWAQTYARVHCDAPAALAAACAARGVRLVHVSALGLSADARSRFIRSKWAGEQAIRAANEHAIVVRPSLLDGEGGFGARWIRRVAQWPVQPLPGAARGQIAALQVSELGEVIAALVAAPAADCPREVELGGPEAMPMGKLLLRLRAHGRAAPLQIALPCWMARIGSHVCDLLHFSPFSFGHLELMSRANVPAVNAAAHWLGRAPAALGAAPAPPAIVSPALKAAR</sequence>
<dbReference type="InterPro" id="IPR051207">
    <property type="entry name" value="ComplexI_NDUFA9_subunit"/>
</dbReference>
<dbReference type="Proteomes" id="UP001595556">
    <property type="component" value="Unassembled WGS sequence"/>
</dbReference>
<reference evidence="3" key="1">
    <citation type="journal article" date="2019" name="Int. J. Syst. Evol. Microbiol.">
        <title>The Global Catalogue of Microorganisms (GCM) 10K type strain sequencing project: providing services to taxonomists for standard genome sequencing and annotation.</title>
        <authorList>
            <consortium name="The Broad Institute Genomics Platform"/>
            <consortium name="The Broad Institute Genome Sequencing Center for Infectious Disease"/>
            <person name="Wu L."/>
            <person name="Ma J."/>
        </authorList>
    </citation>
    <scope>NUCLEOTIDE SEQUENCE [LARGE SCALE GENOMIC DNA]</scope>
    <source>
        <strain evidence="3">KCTC 52168</strain>
    </source>
</reference>
<name>A0ABV7H7Z0_9BURK</name>
<protein>
    <submittedName>
        <fullName evidence="2">NAD-dependent epimerase/dehydratase family protein</fullName>
    </submittedName>
</protein>
<gene>
    <name evidence="2" type="ORF">ACFOEN_13585</name>
</gene>
<accession>A0ABV7H7Z0</accession>
<dbReference type="PANTHER" id="PTHR12126">
    <property type="entry name" value="NADH-UBIQUINONE OXIDOREDUCTASE 39 KDA SUBUNIT-RELATED"/>
    <property type="match status" value="1"/>
</dbReference>
<dbReference type="InterPro" id="IPR001509">
    <property type="entry name" value="Epimerase_deHydtase"/>
</dbReference>
<organism evidence="2 3">
    <name type="scientific">Piscinibacterium candidicorallinum</name>
    <dbReference type="NCBI Taxonomy" id="1793872"/>
    <lineage>
        <taxon>Bacteria</taxon>
        <taxon>Pseudomonadati</taxon>
        <taxon>Pseudomonadota</taxon>
        <taxon>Betaproteobacteria</taxon>
        <taxon>Burkholderiales</taxon>
        <taxon>Piscinibacterium</taxon>
    </lineage>
</organism>
<dbReference type="InterPro" id="IPR036291">
    <property type="entry name" value="NAD(P)-bd_dom_sf"/>
</dbReference>
<dbReference type="PANTHER" id="PTHR12126:SF11">
    <property type="entry name" value="NADH DEHYDROGENASE [UBIQUINONE] 1 ALPHA SUBCOMPLEX SUBUNIT 9, MITOCHONDRIAL"/>
    <property type="match status" value="1"/>
</dbReference>
<comment type="caution">
    <text evidence="2">The sequence shown here is derived from an EMBL/GenBank/DDBJ whole genome shotgun (WGS) entry which is preliminary data.</text>
</comment>
<evidence type="ECO:0000259" key="1">
    <source>
        <dbReference type="Pfam" id="PF01370"/>
    </source>
</evidence>
<evidence type="ECO:0000313" key="2">
    <source>
        <dbReference type="EMBL" id="MFC3148659.1"/>
    </source>
</evidence>
<evidence type="ECO:0000313" key="3">
    <source>
        <dbReference type="Proteomes" id="UP001595556"/>
    </source>
</evidence>
<dbReference type="Gene3D" id="3.40.50.720">
    <property type="entry name" value="NAD(P)-binding Rossmann-like Domain"/>
    <property type="match status" value="1"/>
</dbReference>